<dbReference type="EMBL" id="BJMN01000037">
    <property type="protein sequence ID" value="GEB59861.1"/>
    <property type="molecule type" value="Genomic_DNA"/>
</dbReference>
<reference evidence="1 2" key="1">
    <citation type="submission" date="2019-06" db="EMBL/GenBank/DDBJ databases">
        <title>Whole genome shotgun sequence of Streptomyces gardneri NBRC 12865.</title>
        <authorList>
            <person name="Hosoyama A."/>
            <person name="Uohara A."/>
            <person name="Ohji S."/>
            <person name="Ichikawa N."/>
        </authorList>
    </citation>
    <scope>NUCLEOTIDE SEQUENCE [LARGE SCALE GENOMIC DNA]</scope>
    <source>
        <strain evidence="1 2">NBRC 12865</strain>
    </source>
</reference>
<evidence type="ECO:0000313" key="2">
    <source>
        <dbReference type="Proteomes" id="UP000315226"/>
    </source>
</evidence>
<name>A0A4Y3RPR1_9ACTN</name>
<gene>
    <name evidence="1" type="ORF">SGA01_54660</name>
</gene>
<comment type="caution">
    <text evidence="1">The sequence shown here is derived from an EMBL/GenBank/DDBJ whole genome shotgun (WGS) entry which is preliminary data.</text>
</comment>
<accession>A0A4Y3RPR1</accession>
<dbReference type="AlphaFoldDB" id="A0A4Y3RPR1"/>
<evidence type="ECO:0000313" key="1">
    <source>
        <dbReference type="EMBL" id="GEB59861.1"/>
    </source>
</evidence>
<proteinExistence type="predicted"/>
<keyword evidence="2" id="KW-1185">Reference proteome</keyword>
<organism evidence="1 2">
    <name type="scientific">Streptomyces gardneri</name>
    <dbReference type="NCBI Taxonomy" id="66892"/>
    <lineage>
        <taxon>Bacteria</taxon>
        <taxon>Bacillati</taxon>
        <taxon>Actinomycetota</taxon>
        <taxon>Actinomycetes</taxon>
        <taxon>Kitasatosporales</taxon>
        <taxon>Streptomycetaceae</taxon>
        <taxon>Streptomyces</taxon>
    </lineage>
</organism>
<protein>
    <submittedName>
        <fullName evidence="1">Uncharacterized protein</fullName>
    </submittedName>
</protein>
<sequence>MGAAVVPTGVGAAPGVWLRAPFLLRGRFFSTGARILDSSAHKAEMTAGHVERPHPWYGFRPFQRFWEGDAHRPLRHPNE</sequence>
<dbReference type="Proteomes" id="UP000315226">
    <property type="component" value="Unassembled WGS sequence"/>
</dbReference>